<feature type="chain" id="PRO_5044529698" description="Thiol-activated cytolysin" evidence="14">
    <location>
        <begin position="35"/>
        <end position="574"/>
    </location>
</feature>
<dbReference type="SUPFAM" id="SSF56978">
    <property type="entry name" value="Perfringolysin"/>
    <property type="match status" value="1"/>
</dbReference>
<dbReference type="Proteomes" id="UP000274496">
    <property type="component" value="Chromosome"/>
</dbReference>
<evidence type="ECO:0000256" key="12">
    <source>
        <dbReference type="ARBA" id="ARBA00023136"/>
    </source>
</evidence>
<dbReference type="InterPro" id="IPR001869">
    <property type="entry name" value="Thiol_cytolysin"/>
</dbReference>
<feature type="region of interest" description="Disordered" evidence="15">
    <location>
        <begin position="31"/>
        <end position="67"/>
    </location>
</feature>
<evidence type="ECO:0000256" key="3">
    <source>
        <dbReference type="ARBA" id="ARBA00022511"/>
    </source>
</evidence>
<evidence type="ECO:0000256" key="10">
    <source>
        <dbReference type="ARBA" id="ARBA00023026"/>
    </source>
</evidence>
<dbReference type="AlphaFoldDB" id="A0ABD7US16"/>
<sequence>MKDMSNKKTFKKYSRVAGLLTAALIIGNLVTANAESNKQNTASTETTTTNEQPKPESSELTTEKAGQKMDDMLNSNDMIKLAPKEMPLESAEKEEKKSEDKKKSEEDHTEEINDKIYSLNYNELEVLAKNGETIENFVPKEGVKKADKFIVIERKKKNINTTPVDISIIDSVTDRTYPAALQLANKGFTENKPDAVVTKRNPQKIHIDLPGMGDKATVEVNDPTYANVSTAIDNLVNQWHDNYSGGNTLPARTQYTESMVYSKSQIEAALNVNSKILDGTLGIDFKSISKGEKKVMIAAYKQIFYTVSANLPNNPADVFDKSVTFKELQRKGVSNEAPPLFVSNVAYGRTVFVKLETSSKSNDVEAAFSAALKGTDVKTNGKYSDILENSSFTAVVLGGDAAEHNKVVTKDFDVIRNVIKDNATFSRKNPAYPISYTSVFLKNNKIAGVNNRSEYVETTSTEYTSGKINLSHQGAYVAQYEILWDEINYDDKGKEVITKRRWDNNWYSKTSPFSTVIPLGANSRNIRIMARECTGLAWEWWRKVIDERDVKLSKEINVNISGSTLSPYGSITYK</sequence>
<dbReference type="Pfam" id="PF17440">
    <property type="entry name" value="Thiol_cytolys_C"/>
    <property type="match status" value="1"/>
</dbReference>
<keyword evidence="7 14" id="KW-0354">Hemolysis</keyword>
<keyword evidence="9 14" id="KW-1043">Host membrane</keyword>
<evidence type="ECO:0000256" key="1">
    <source>
        <dbReference type="ARBA" id="ARBA00008503"/>
    </source>
</evidence>
<comment type="similarity">
    <text evidence="1 14">Belongs to the cholesterol-dependent cytolysin family.</text>
</comment>
<keyword evidence="2 14" id="KW-1134">Transmembrane beta strand</keyword>
<dbReference type="GO" id="GO:0090729">
    <property type="term" value="F:toxin activity"/>
    <property type="evidence" value="ECO:0007669"/>
    <property type="project" value="UniProtKB-KW"/>
</dbReference>
<feature type="compositionally biased region" description="Low complexity" evidence="15">
    <location>
        <begin position="40"/>
        <end position="51"/>
    </location>
</feature>
<feature type="domain" description="Thiol-activated cytolysin C-terminal" evidence="16">
    <location>
        <begin position="467"/>
        <end position="567"/>
    </location>
</feature>
<dbReference type="GO" id="GO:0031640">
    <property type="term" value="P:killing of cells of another organism"/>
    <property type="evidence" value="ECO:0007669"/>
    <property type="project" value="UniProtKB-KW"/>
</dbReference>
<accession>A0ABD7US16</accession>
<dbReference type="Gene3D" id="2.60.40.1430">
    <property type="entry name" value="Perfringolysin, domain 4"/>
    <property type="match status" value="1"/>
</dbReference>
<keyword evidence="14" id="KW-0732">Signal</keyword>
<evidence type="ECO:0000313" key="18">
    <source>
        <dbReference type="Proteomes" id="UP000274496"/>
    </source>
</evidence>
<name>A0ABD7US16_STRPY</name>
<dbReference type="InterPro" id="IPR038700">
    <property type="entry name" value="Thiol_cytolys_C_sf"/>
</dbReference>
<dbReference type="PROSITE" id="PS00481">
    <property type="entry name" value="THIOL_CYTOLYSINS"/>
    <property type="match status" value="1"/>
</dbReference>
<dbReference type="GO" id="GO:0005576">
    <property type="term" value="C:extracellular region"/>
    <property type="evidence" value="ECO:0007669"/>
    <property type="project" value="UniProtKB-SubCell"/>
</dbReference>
<reference evidence="17 18" key="1">
    <citation type="submission" date="2018-10" db="EMBL/GenBank/DDBJ databases">
        <authorList>
            <person name="Rosinski-Chupin I."/>
        </authorList>
    </citation>
    <scope>NUCLEOTIDE SEQUENCE [LARGE SCALE GENOMIC DNA]</scope>
    <source>
        <strain evidence="17 18">S119</strain>
    </source>
</reference>
<dbReference type="SMR" id="A0ABD7US16"/>
<protein>
    <recommendedName>
        <fullName evidence="13 14">Thiol-activated cytolysin</fullName>
    </recommendedName>
</protein>
<dbReference type="GO" id="GO:0020002">
    <property type="term" value="C:host cell plasma membrane"/>
    <property type="evidence" value="ECO:0007669"/>
    <property type="project" value="UniProtKB-SubCell"/>
</dbReference>
<keyword evidence="8 14" id="KW-0204">Cytolysis</keyword>
<feature type="region of interest" description="Disordered" evidence="15">
    <location>
        <begin position="84"/>
        <end position="111"/>
    </location>
</feature>
<keyword evidence="11 14" id="KW-0446">Lipid-binding</keyword>
<feature type="compositionally biased region" description="Basic and acidic residues" evidence="15">
    <location>
        <begin position="53"/>
        <end position="67"/>
    </location>
</feature>
<dbReference type="Gene3D" id="3.90.840.10">
    <property type="entry name" value="Thiol-activated cytolysin superfamily/Thiol-activated cytolysin, alpha-beta domain"/>
    <property type="match status" value="1"/>
</dbReference>
<dbReference type="Gene3D" id="3.30.1040.20">
    <property type="match status" value="1"/>
</dbReference>
<dbReference type="InterPro" id="IPR035390">
    <property type="entry name" value="Thiol_cytolys_C"/>
</dbReference>
<dbReference type="InterPro" id="IPR036363">
    <property type="entry name" value="Thiol_cytolysin_ab_sf"/>
</dbReference>
<evidence type="ECO:0000256" key="2">
    <source>
        <dbReference type="ARBA" id="ARBA00022452"/>
    </source>
</evidence>
<dbReference type="GO" id="GO:0008289">
    <property type="term" value="F:lipid binding"/>
    <property type="evidence" value="ECO:0007669"/>
    <property type="project" value="UniProtKB-KW"/>
</dbReference>
<evidence type="ECO:0000256" key="5">
    <source>
        <dbReference type="ARBA" id="ARBA00022656"/>
    </source>
</evidence>
<evidence type="ECO:0000256" key="11">
    <source>
        <dbReference type="ARBA" id="ARBA00023121"/>
    </source>
</evidence>
<evidence type="ECO:0000259" key="16">
    <source>
        <dbReference type="Pfam" id="PF17440"/>
    </source>
</evidence>
<comment type="function">
    <text evidence="14">A cholesterol-dependent toxin that causes cytolysis by forming pores in cholesterol containing host membranes. After binding to target membranes, the protein undergoes a major conformation change, leading to its insertion in the host membrane and formation of an oligomeric pore complex. Cholesterol is required for binding to host membranes, membrane insertion and pore formation; cholesterol binding is mediated by a Thr-Leu pair in the C-terminus. Can be reversibly inactivated by oxidation.</text>
</comment>
<evidence type="ECO:0000256" key="14">
    <source>
        <dbReference type="RuleBase" id="RU364025"/>
    </source>
</evidence>
<dbReference type="EMBL" id="LR031521">
    <property type="protein sequence ID" value="VDC38412.1"/>
    <property type="molecule type" value="Genomic_DNA"/>
</dbReference>
<proteinExistence type="inferred from homology"/>
<keyword evidence="4 14" id="KW-0964">Secreted</keyword>
<evidence type="ECO:0000256" key="7">
    <source>
        <dbReference type="ARBA" id="ARBA00022735"/>
    </source>
</evidence>
<feature type="signal peptide" evidence="14">
    <location>
        <begin position="1"/>
        <end position="34"/>
    </location>
</feature>
<keyword evidence="6 14" id="KW-0812">Transmembrane</keyword>
<dbReference type="PRINTS" id="PR01400">
    <property type="entry name" value="TACYTOLYSIN"/>
</dbReference>
<dbReference type="InterPro" id="IPR036359">
    <property type="entry name" value="Thiol_cytolysin_sf"/>
</dbReference>
<organism evidence="17 18">
    <name type="scientific">Streptococcus pyogenes</name>
    <dbReference type="NCBI Taxonomy" id="1314"/>
    <lineage>
        <taxon>Bacteria</taxon>
        <taxon>Bacillati</taxon>
        <taxon>Bacillota</taxon>
        <taxon>Bacilli</taxon>
        <taxon>Lactobacillales</taxon>
        <taxon>Streptococcaceae</taxon>
        <taxon>Streptococcus</taxon>
    </lineage>
</organism>
<evidence type="ECO:0000256" key="8">
    <source>
        <dbReference type="ARBA" id="ARBA00022852"/>
    </source>
</evidence>
<evidence type="ECO:0000256" key="6">
    <source>
        <dbReference type="ARBA" id="ARBA00022692"/>
    </source>
</evidence>
<dbReference type="Gene3D" id="3.40.30.40">
    <property type="entry name" value="Perfringolysin"/>
    <property type="match status" value="1"/>
</dbReference>
<keyword evidence="12 14" id="KW-0472">Membrane</keyword>
<gene>
    <name evidence="17" type="ORF">SP119_0139</name>
</gene>
<evidence type="ECO:0000256" key="4">
    <source>
        <dbReference type="ARBA" id="ARBA00022525"/>
    </source>
</evidence>
<dbReference type="Pfam" id="PF01289">
    <property type="entry name" value="Thiol_cytolysin"/>
    <property type="match status" value="1"/>
</dbReference>
<keyword evidence="5 14" id="KW-0800">Toxin</keyword>
<comment type="subcellular location">
    <subcellularLocation>
        <location evidence="14">Secreted</location>
    </subcellularLocation>
    <subcellularLocation>
        <location evidence="14">Host cell membrane</location>
        <topology evidence="14">Multi-pass membrane protein</topology>
    </subcellularLocation>
</comment>
<evidence type="ECO:0000256" key="9">
    <source>
        <dbReference type="ARBA" id="ARBA00022870"/>
    </source>
</evidence>
<evidence type="ECO:0000256" key="13">
    <source>
        <dbReference type="ARBA" id="ARBA00030056"/>
    </source>
</evidence>
<evidence type="ECO:0000256" key="15">
    <source>
        <dbReference type="SAM" id="MobiDB-lite"/>
    </source>
</evidence>
<keyword evidence="3 14" id="KW-1032">Host cell membrane</keyword>
<keyword evidence="10" id="KW-0843">Virulence</keyword>
<evidence type="ECO:0000313" key="17">
    <source>
        <dbReference type="EMBL" id="VDC38412.1"/>
    </source>
</evidence>